<dbReference type="FunFam" id="3.30.1360.210:FF:000001">
    <property type="entry name" value="60S ribosomal protein L22 1"/>
    <property type="match status" value="1"/>
</dbReference>
<evidence type="ECO:0000256" key="5">
    <source>
        <dbReference type="ARBA" id="ARBA00041214"/>
    </source>
</evidence>
<dbReference type="RefSeq" id="XP_013231306.1">
    <property type="nucleotide sequence ID" value="XM_013375852.1"/>
</dbReference>
<dbReference type="GO" id="GO:1990904">
    <property type="term" value="C:ribonucleoprotein complex"/>
    <property type="evidence" value="ECO:0007669"/>
    <property type="project" value="UniProtKB-KW"/>
</dbReference>
<evidence type="ECO:0000313" key="8">
    <source>
        <dbReference type="Proteomes" id="UP000030747"/>
    </source>
</evidence>
<accession>U6KRG0</accession>
<keyword evidence="2 7" id="KW-0689">Ribosomal protein</keyword>
<reference evidence="7" key="2">
    <citation type="submission" date="2013-10" db="EMBL/GenBank/DDBJ databases">
        <authorList>
            <person name="Aslett M."/>
        </authorList>
    </citation>
    <scope>NUCLEOTIDE SEQUENCE [LARGE SCALE GENOMIC DNA]</scope>
    <source>
        <strain evidence="7">Houghton</strain>
    </source>
</reference>
<dbReference type="PANTHER" id="PTHR10064:SF0">
    <property type="entry name" value="FI24544P1-RELATED"/>
    <property type="match status" value="1"/>
</dbReference>
<keyword evidence="8" id="KW-1185">Reference proteome</keyword>
<dbReference type="GO" id="GO:0003723">
    <property type="term" value="F:RNA binding"/>
    <property type="evidence" value="ECO:0007669"/>
    <property type="project" value="TreeGrafter"/>
</dbReference>
<evidence type="ECO:0000256" key="3">
    <source>
        <dbReference type="ARBA" id="ARBA00023274"/>
    </source>
</evidence>
<comment type="similarity">
    <text evidence="1">Belongs to the eukaryotic ribosomal protein eL22 family.</text>
</comment>
<dbReference type="Gene3D" id="3.30.1360.210">
    <property type="match status" value="1"/>
</dbReference>
<dbReference type="GeneID" id="25253121"/>
<dbReference type="PANTHER" id="PTHR10064">
    <property type="entry name" value="60S RIBOSOMAL PROTEIN L22"/>
    <property type="match status" value="1"/>
</dbReference>
<dbReference type="VEuPathDB" id="ToxoDB:ETH2_1236900"/>
<gene>
    <name evidence="7" type="ORF">ETH_00019965</name>
</gene>
<protein>
    <recommendedName>
        <fullName evidence="4">Large ribosomal subunit protein eL22</fullName>
    </recommendedName>
    <alternativeName>
        <fullName evidence="5">60S ribosomal protein L22</fullName>
    </alternativeName>
</protein>
<dbReference type="GO" id="GO:0003735">
    <property type="term" value="F:structural constituent of ribosome"/>
    <property type="evidence" value="ECO:0007669"/>
    <property type="project" value="InterPro"/>
</dbReference>
<dbReference type="Pfam" id="PF01776">
    <property type="entry name" value="Ribosomal_L22e"/>
    <property type="match status" value="1"/>
</dbReference>
<feature type="region of interest" description="Disordered" evidence="6">
    <location>
        <begin position="1"/>
        <end position="21"/>
    </location>
</feature>
<proteinExistence type="inferred from homology"/>
<organism evidence="7 8">
    <name type="scientific">Eimeria tenella</name>
    <name type="common">Coccidian parasite</name>
    <dbReference type="NCBI Taxonomy" id="5802"/>
    <lineage>
        <taxon>Eukaryota</taxon>
        <taxon>Sar</taxon>
        <taxon>Alveolata</taxon>
        <taxon>Apicomplexa</taxon>
        <taxon>Conoidasida</taxon>
        <taxon>Coccidia</taxon>
        <taxon>Eucoccidiorida</taxon>
        <taxon>Eimeriorina</taxon>
        <taxon>Eimeriidae</taxon>
        <taxon>Eimeria</taxon>
    </lineage>
</organism>
<dbReference type="AlphaFoldDB" id="U6KRG0"/>
<dbReference type="VEuPathDB" id="ToxoDB:ETH_00019965"/>
<reference evidence="7" key="1">
    <citation type="submission" date="2013-10" db="EMBL/GenBank/DDBJ databases">
        <title>Genomic analysis of the causative agents of coccidiosis in chickens.</title>
        <authorList>
            <person name="Reid A.J."/>
            <person name="Blake D."/>
            <person name="Billington K."/>
            <person name="Browne H."/>
            <person name="Dunn M."/>
            <person name="Hung S."/>
            <person name="Kawahara F."/>
            <person name="Miranda-Saavedra D."/>
            <person name="Mourier T."/>
            <person name="Nagra H."/>
            <person name="Otto T.D."/>
            <person name="Rawlings N."/>
            <person name="Sanchez A."/>
            <person name="Sanders M."/>
            <person name="Subramaniam C."/>
            <person name="Tay Y."/>
            <person name="Dear P."/>
            <person name="Doerig C."/>
            <person name="Gruber A."/>
            <person name="Parkinson J."/>
            <person name="Shirley M."/>
            <person name="Wan K.L."/>
            <person name="Berriman M."/>
            <person name="Tomley F."/>
            <person name="Pain A."/>
        </authorList>
    </citation>
    <scope>NUCLEOTIDE SEQUENCE [LARGE SCALE GENOMIC DNA]</scope>
    <source>
        <strain evidence="7">Houghton</strain>
    </source>
</reference>
<evidence type="ECO:0000256" key="2">
    <source>
        <dbReference type="ARBA" id="ARBA00022980"/>
    </source>
</evidence>
<dbReference type="InterPro" id="IPR002671">
    <property type="entry name" value="Ribosomal_eL22"/>
</dbReference>
<dbReference type="Proteomes" id="UP000030747">
    <property type="component" value="Unassembled WGS sequence"/>
</dbReference>
<dbReference type="GO" id="GO:0005840">
    <property type="term" value="C:ribosome"/>
    <property type="evidence" value="ECO:0007669"/>
    <property type="project" value="UniProtKB-KW"/>
</dbReference>
<dbReference type="GO" id="GO:0002181">
    <property type="term" value="P:cytoplasmic translation"/>
    <property type="evidence" value="ECO:0007669"/>
    <property type="project" value="TreeGrafter"/>
</dbReference>
<evidence type="ECO:0000256" key="1">
    <source>
        <dbReference type="ARBA" id="ARBA00007817"/>
    </source>
</evidence>
<dbReference type="EMBL" id="HG675163">
    <property type="protein sequence ID" value="CDJ40556.1"/>
    <property type="molecule type" value="Genomic_DNA"/>
</dbReference>
<evidence type="ECO:0000313" key="7">
    <source>
        <dbReference type="EMBL" id="CDJ40556.1"/>
    </source>
</evidence>
<sequence>MVSASGAAQARSHMSRGKKAATAGKATKIKFVIDCQKPVEDNILEAKGLEKFLQSRIKVAGKLNNFGEKIEVFREKAKVCVTAELPFSKRYLKYLVKKYLKKQMLRDFLRVVANNKTSYELRYFQMPQDDEEAA</sequence>
<keyword evidence="3" id="KW-0687">Ribonucleoprotein</keyword>
<name>U6KRG0_EIMTE</name>
<evidence type="ECO:0000256" key="4">
    <source>
        <dbReference type="ARBA" id="ARBA00040613"/>
    </source>
</evidence>
<dbReference type="OMA" id="YQLRFYN"/>
<dbReference type="GO" id="GO:0005737">
    <property type="term" value="C:cytoplasm"/>
    <property type="evidence" value="ECO:0007669"/>
    <property type="project" value="UniProtKB-ARBA"/>
</dbReference>
<evidence type="ECO:0000256" key="6">
    <source>
        <dbReference type="SAM" id="MobiDB-lite"/>
    </source>
</evidence>
<dbReference type="OrthoDB" id="10259820at2759"/>
<dbReference type="InterPro" id="IPR038526">
    <property type="entry name" value="Ribosomal_eL22_sf"/>
</dbReference>